<organism evidence="3 4">
    <name type="scientific">Methanohalobium evestigatum (strain ATCC BAA-1072 / DSM 3721 / NBRC 107634 / OCM 161 / Z-7303)</name>
    <dbReference type="NCBI Taxonomy" id="644295"/>
    <lineage>
        <taxon>Archaea</taxon>
        <taxon>Methanobacteriati</taxon>
        <taxon>Methanobacteriota</taxon>
        <taxon>Stenosarchaea group</taxon>
        <taxon>Methanomicrobia</taxon>
        <taxon>Methanosarcinales</taxon>
        <taxon>Methanosarcinaceae</taxon>
        <taxon>Methanohalobium</taxon>
    </lineage>
</organism>
<dbReference type="InterPro" id="IPR025938">
    <property type="entry name" value="RRXRR_dom"/>
</dbReference>
<evidence type="ECO:0000256" key="1">
    <source>
        <dbReference type="SAM" id="MobiDB-lite"/>
    </source>
</evidence>
<evidence type="ECO:0000313" key="3">
    <source>
        <dbReference type="EMBL" id="ADI73300.1"/>
    </source>
</evidence>
<reference evidence="3 4" key="1">
    <citation type="submission" date="2010-06" db="EMBL/GenBank/DDBJ databases">
        <title>Complete sequence chromosome of Methanohalobium evestigatum Z-7303.</title>
        <authorList>
            <consortium name="US DOE Joint Genome Institute"/>
            <person name="Lucas S."/>
            <person name="Copeland A."/>
            <person name="Lapidus A."/>
            <person name="Cheng J.-F."/>
            <person name="Bruce D."/>
            <person name="Goodwin L."/>
            <person name="Pitluck S."/>
            <person name="Saunders E."/>
            <person name="Detter J.C."/>
            <person name="Han C."/>
            <person name="Tapia R."/>
            <person name="Land M."/>
            <person name="Hauser L."/>
            <person name="Kyrpides N."/>
            <person name="Mikhailova N."/>
            <person name="Sieprawska-Lupa M."/>
            <person name="Whitman W.B."/>
            <person name="Anderson I."/>
            <person name="Woyke T."/>
        </authorList>
    </citation>
    <scope>NUCLEOTIDE SEQUENCE [LARGE SCALE GENOMIC DNA]</scope>
    <source>
        <strain evidence="4">ATCC BAA-1072 / DSM 3721 / NBRC 107634 / OCM 161 / Z-7303</strain>
    </source>
</reference>
<dbReference type="GO" id="GO:0004519">
    <property type="term" value="F:endonuclease activity"/>
    <property type="evidence" value="ECO:0007669"/>
    <property type="project" value="UniProtKB-KW"/>
</dbReference>
<name>D7E6S8_METEZ</name>
<keyword evidence="3" id="KW-0255">Endonuclease</keyword>
<dbReference type="NCBIfam" id="NF040563">
    <property type="entry name" value="guided_IscB"/>
    <property type="match status" value="1"/>
</dbReference>
<dbReference type="CDD" id="cd00085">
    <property type="entry name" value="HNHc"/>
    <property type="match status" value="1"/>
</dbReference>
<dbReference type="KEGG" id="mev:Metev_0378"/>
<keyword evidence="4" id="KW-1185">Reference proteome</keyword>
<dbReference type="InterPro" id="IPR029471">
    <property type="entry name" value="HNH_5"/>
</dbReference>
<dbReference type="HOGENOM" id="CLU_036716_0_0_2"/>
<accession>D7E6S8</accession>
<keyword evidence="3" id="KW-0378">Hydrolase</keyword>
<dbReference type="InterPro" id="IPR052892">
    <property type="entry name" value="NA-targeting_endonuclease"/>
</dbReference>
<dbReference type="InterPro" id="IPR003615">
    <property type="entry name" value="HNH_nuc"/>
</dbReference>
<gene>
    <name evidence="3" type="ordered locus">Metev_0378</name>
</gene>
<dbReference type="OrthoDB" id="11472at2157"/>
<dbReference type="Pfam" id="PF14279">
    <property type="entry name" value="HNH_5"/>
    <property type="match status" value="1"/>
</dbReference>
<dbReference type="Proteomes" id="UP000000391">
    <property type="component" value="Chromosome"/>
</dbReference>
<dbReference type="GeneID" id="9345995"/>
<dbReference type="PANTHER" id="PTHR33877:SF2">
    <property type="entry name" value="OS07G0170200 PROTEIN"/>
    <property type="match status" value="1"/>
</dbReference>
<feature type="domain" description="HNH nuclease" evidence="2">
    <location>
        <begin position="181"/>
        <end position="232"/>
    </location>
</feature>
<protein>
    <submittedName>
        <fullName evidence="3">HNH endonuclease</fullName>
    </submittedName>
</protein>
<feature type="region of interest" description="Disordered" evidence="1">
    <location>
        <begin position="98"/>
        <end position="121"/>
    </location>
</feature>
<dbReference type="RefSeq" id="WP_013193868.1">
    <property type="nucleotide sequence ID" value="NC_014253.1"/>
</dbReference>
<feature type="compositionally biased region" description="Basic residues" evidence="1">
    <location>
        <begin position="98"/>
        <end position="110"/>
    </location>
</feature>
<evidence type="ECO:0000259" key="2">
    <source>
        <dbReference type="SMART" id="SM00507"/>
    </source>
</evidence>
<dbReference type="Gene3D" id="1.10.30.50">
    <property type="match status" value="1"/>
</dbReference>
<keyword evidence="3" id="KW-0540">Nuclease</keyword>
<dbReference type="EMBL" id="CP002069">
    <property type="protein sequence ID" value="ADI73300.1"/>
    <property type="molecule type" value="Genomic_DNA"/>
</dbReference>
<feature type="compositionally biased region" description="Basic and acidic residues" evidence="1">
    <location>
        <begin position="111"/>
        <end position="120"/>
    </location>
</feature>
<dbReference type="Pfam" id="PF14239">
    <property type="entry name" value="RRXRR"/>
    <property type="match status" value="1"/>
</dbReference>
<dbReference type="AlphaFoldDB" id="D7E6S8"/>
<dbReference type="SMART" id="SM00507">
    <property type="entry name" value="HNHc"/>
    <property type="match status" value="1"/>
</dbReference>
<dbReference type="InterPro" id="IPR047693">
    <property type="entry name" value="RNA-guided_IscB-like"/>
</dbReference>
<evidence type="ECO:0000313" key="4">
    <source>
        <dbReference type="Proteomes" id="UP000000391"/>
    </source>
</evidence>
<dbReference type="PANTHER" id="PTHR33877">
    <property type="entry name" value="SLL1193 PROTEIN"/>
    <property type="match status" value="1"/>
</dbReference>
<sequence length="438" mass="50745">MVFVLNKNKKPLTPCHPAKARILLKAGKATIHKKYPFTIRLKELKSDDVKDDFRLKIDYGSRYTGLAILKNNKDVIWLDQVHHRTDIKKKLDDRRNFRRRRRSQNLRYRKPRFDNRKKPEGWLPPSLQSRVDNIQTWITRLRELVPINCLSYENVNFDTQLMQNPEIKGVEYQQGTLQGYNVREYLLEKFQRTCAYCGKQDVQLEIEHIVPRSRGGSNRVSNLTIACHDCNQRKSNLTAEEFGHPEVYEKAKKPMKDAAVINATKDKVLDVLKNTGLPIECGTGALTKMNRIKLNLPKDHHFDACCVGESTPDELRFKTNSVLHIHAKGRGSYKRCKLDKYGFPRKPAPRIKYIFGFQSGDIIKAIVEKGKYKGTWKGAVACRSNGYFDIKNGTKKIAQGINHKYFKLVQRFDGYTYQLDRLNLNKNTNTDGRNSSHC</sequence>
<proteinExistence type="predicted"/>